<dbReference type="Proteomes" id="UP001165960">
    <property type="component" value="Unassembled WGS sequence"/>
</dbReference>
<comment type="caution">
    <text evidence="1">The sequence shown here is derived from an EMBL/GenBank/DDBJ whole genome shotgun (WGS) entry which is preliminary data.</text>
</comment>
<evidence type="ECO:0000313" key="2">
    <source>
        <dbReference type="Proteomes" id="UP001165960"/>
    </source>
</evidence>
<proteinExistence type="predicted"/>
<keyword evidence="2" id="KW-1185">Reference proteome</keyword>
<accession>A0ACC2UTX9</accession>
<dbReference type="EMBL" id="QTSX02000023">
    <property type="protein sequence ID" value="KAJ9089951.1"/>
    <property type="molecule type" value="Genomic_DNA"/>
</dbReference>
<organism evidence="1 2">
    <name type="scientific">Entomophthora muscae</name>
    <dbReference type="NCBI Taxonomy" id="34485"/>
    <lineage>
        <taxon>Eukaryota</taxon>
        <taxon>Fungi</taxon>
        <taxon>Fungi incertae sedis</taxon>
        <taxon>Zoopagomycota</taxon>
        <taxon>Entomophthoromycotina</taxon>
        <taxon>Entomophthoromycetes</taxon>
        <taxon>Entomophthorales</taxon>
        <taxon>Entomophthoraceae</taxon>
        <taxon>Entomophthora</taxon>
    </lineage>
</organism>
<evidence type="ECO:0000313" key="1">
    <source>
        <dbReference type="EMBL" id="KAJ9089951.1"/>
    </source>
</evidence>
<name>A0ACC2UTX9_9FUNG</name>
<protein>
    <submittedName>
        <fullName evidence="1">Uncharacterized protein</fullName>
    </submittedName>
</protein>
<reference evidence="1" key="1">
    <citation type="submission" date="2022-04" db="EMBL/GenBank/DDBJ databases">
        <title>Genome of the entomopathogenic fungus Entomophthora muscae.</title>
        <authorList>
            <person name="Elya C."/>
            <person name="Lovett B.R."/>
            <person name="Lee E."/>
            <person name="Macias A.M."/>
            <person name="Hajek A.E."/>
            <person name="De Bivort B.L."/>
            <person name="Kasson M.T."/>
            <person name="De Fine Licht H.H."/>
            <person name="Stajich J.E."/>
        </authorList>
    </citation>
    <scope>NUCLEOTIDE SEQUENCE</scope>
    <source>
        <strain evidence="1">Berkeley</strain>
    </source>
</reference>
<gene>
    <name evidence="1" type="ORF">DSO57_1007770</name>
</gene>
<sequence length="239" mass="26304">MTPEELQRHYRQGLCFYCHEAGHLTRACPKKTPAPVSLAQINASSQSYKFILVKIDNSSPLVTQARDQDLNPGPGSLRAAGPMDRWAACLCFLGIKPLQAEAPVNSQSQNTDASPTIVAPKEEPLKLPNEGRDDAYVSFMSLKSSQVTNKEPTQERGTGLWPGPMTTTLKQDNQVAKSRFLTNEITPGPSAILLLSDPSTQFPRPSFTQCPDEPMENVKFGGGVLYRSKDPALQTYRHF</sequence>